<gene>
    <name evidence="2" type="ORF">JCM19237_251</name>
</gene>
<sequence length="403" mass="43554">MKMYKRSIIAIVLSSALAACGGGGGDKVDTSAITFNVANAQSLALSNNAATKAAPVQMRAMPTSFAVLAAEPAPAPVSTEIDAAGYKIDLSGDMEEITPHQVQGMRVFGDEAFFSIYFDGQGTHYYVVQKDNSYIELPVNGMAIHQIESGKILFEDGSIYDPSTQAVTKLHSAFEKFNIQAVSGNFAVLADALASYPVTKLVNVETGVEWPIQACNGPRMVAVSSTNAIVDDCTPDKNLFNVATGERSDAQIDFINGEAEYMGDDNGALVVKEEPIPELGTWKWNLTHVDKDGNKQILISDELNTGGECSNCFNTTTQIHSTDDWIAIMGLDRVTVKNIQDGTVKQILMDIAPTSIDIAGDEIQYTGSIIDGHTNVSGTYNLLTDTDDRQNRNVRLDYITDFH</sequence>
<accession>A0A090QYC5</accession>
<evidence type="ECO:0000313" key="2">
    <source>
        <dbReference type="EMBL" id="GAL07871.1"/>
    </source>
</evidence>
<organism evidence="2 3">
    <name type="scientific">Photobacterium aphoticum</name>
    <dbReference type="NCBI Taxonomy" id="754436"/>
    <lineage>
        <taxon>Bacteria</taxon>
        <taxon>Pseudomonadati</taxon>
        <taxon>Pseudomonadota</taxon>
        <taxon>Gammaproteobacteria</taxon>
        <taxon>Vibrionales</taxon>
        <taxon>Vibrionaceae</taxon>
        <taxon>Photobacterium</taxon>
    </lineage>
</organism>
<dbReference type="PROSITE" id="PS51257">
    <property type="entry name" value="PROKAR_LIPOPROTEIN"/>
    <property type="match status" value="1"/>
</dbReference>
<evidence type="ECO:0000256" key="1">
    <source>
        <dbReference type="SAM" id="SignalP"/>
    </source>
</evidence>
<proteinExistence type="predicted"/>
<comment type="caution">
    <text evidence="2">The sequence shown here is derived from an EMBL/GenBank/DDBJ whole genome shotgun (WGS) entry which is preliminary data.</text>
</comment>
<dbReference type="EMBL" id="BBMN01000020">
    <property type="protein sequence ID" value="GAL07871.1"/>
    <property type="molecule type" value="Genomic_DNA"/>
</dbReference>
<evidence type="ECO:0000313" key="3">
    <source>
        <dbReference type="Proteomes" id="UP000029227"/>
    </source>
</evidence>
<protein>
    <recommendedName>
        <fullName evidence="4">Lipoprotein</fullName>
    </recommendedName>
</protein>
<evidence type="ECO:0008006" key="4">
    <source>
        <dbReference type="Google" id="ProtNLM"/>
    </source>
</evidence>
<dbReference type="Proteomes" id="UP000029227">
    <property type="component" value="Unassembled WGS sequence"/>
</dbReference>
<feature type="chain" id="PRO_5001862124" description="Lipoprotein" evidence="1">
    <location>
        <begin position="19"/>
        <end position="403"/>
    </location>
</feature>
<feature type="signal peptide" evidence="1">
    <location>
        <begin position="1"/>
        <end position="18"/>
    </location>
</feature>
<dbReference type="AlphaFoldDB" id="A0A090QYC5"/>
<keyword evidence="1" id="KW-0732">Signal</keyword>
<reference evidence="2 3" key="1">
    <citation type="journal article" date="2014" name="Genome Announc.">
        <title>Draft Genome Sequences of Two Vibrionaceae Species, Vibrio ponticus C121 and Photobacterium aphoticum C119, Isolated as Coral Reef Microbiota.</title>
        <authorList>
            <person name="Al-saari N."/>
            <person name="Meirelles P.M."/>
            <person name="Mino S."/>
            <person name="Suda W."/>
            <person name="Oshima K."/>
            <person name="Hattori M."/>
            <person name="Ohkuma M."/>
            <person name="Thompson F.L."/>
            <person name="Gomez-Gil B."/>
            <person name="Sawabe T."/>
            <person name="Sawabe T."/>
        </authorList>
    </citation>
    <scope>NUCLEOTIDE SEQUENCE [LARGE SCALE GENOMIC DNA]</scope>
    <source>
        <strain evidence="2 3">JCM 19237</strain>
    </source>
</reference>
<name>A0A090QYC5_9GAMM</name>